<comment type="caution">
    <text evidence="10">The sequence shown here is derived from an EMBL/GenBank/DDBJ whole genome shotgun (WGS) entry which is preliminary data.</text>
</comment>
<evidence type="ECO:0000256" key="7">
    <source>
        <dbReference type="ARBA" id="ARBA00049041"/>
    </source>
</evidence>
<dbReference type="SUPFAM" id="SSF55729">
    <property type="entry name" value="Acyl-CoA N-acyltransferases (Nat)"/>
    <property type="match status" value="1"/>
</dbReference>
<protein>
    <recommendedName>
        <fullName evidence="5">Actin maturation protease</fullName>
    </recommendedName>
    <alternativeName>
        <fullName evidence="6">Actin aminopeptidase ACTMAP</fullName>
    </alternativeName>
</protein>
<dbReference type="OrthoDB" id="198816at2759"/>
<keyword evidence="2" id="KW-0645">Protease</keyword>
<evidence type="ECO:0000313" key="11">
    <source>
        <dbReference type="Proteomes" id="UP001165122"/>
    </source>
</evidence>
<dbReference type="Pfam" id="PF00583">
    <property type="entry name" value="Acetyltransf_1"/>
    <property type="match status" value="1"/>
</dbReference>
<dbReference type="AlphaFoldDB" id="A0A9W7C548"/>
<evidence type="ECO:0000256" key="3">
    <source>
        <dbReference type="ARBA" id="ARBA00022801"/>
    </source>
</evidence>
<dbReference type="GO" id="GO:0004177">
    <property type="term" value="F:aminopeptidase activity"/>
    <property type="evidence" value="ECO:0007669"/>
    <property type="project" value="UniProtKB-KW"/>
</dbReference>
<dbReference type="Gene3D" id="3.40.630.30">
    <property type="match status" value="1"/>
</dbReference>
<dbReference type="InterPro" id="IPR000182">
    <property type="entry name" value="GNAT_dom"/>
</dbReference>
<proteinExistence type="inferred from homology"/>
<comment type="similarity">
    <text evidence="4">Belongs to the ACTMAP family.</text>
</comment>
<dbReference type="Proteomes" id="UP001165122">
    <property type="component" value="Unassembled WGS sequence"/>
</dbReference>
<dbReference type="InterPro" id="IPR040043">
    <property type="entry name" value="ACTMAP"/>
</dbReference>
<evidence type="ECO:0000256" key="5">
    <source>
        <dbReference type="ARBA" id="ARBA00034848"/>
    </source>
</evidence>
<keyword evidence="1" id="KW-0031">Aminopeptidase</keyword>
<comment type="catalytic activity">
    <reaction evidence="7">
        <text>N-terminal N(alpha)-acetyl-L-cysteinyl-L-aspartyl-[protein] + H2O = N-terminal L-aspartyl-[protein] + N-acetyl-L-cysteine</text>
        <dbReference type="Rhea" id="RHEA:74579"/>
        <dbReference type="Rhea" id="RHEA-COMP:12669"/>
        <dbReference type="Rhea" id="RHEA-COMP:18395"/>
        <dbReference type="ChEBI" id="CHEBI:15377"/>
        <dbReference type="ChEBI" id="CHEBI:64720"/>
        <dbReference type="ChEBI" id="CHEBI:78236"/>
        <dbReference type="ChEBI" id="CHEBI:193599"/>
    </reaction>
    <physiologicalReaction direction="left-to-right" evidence="7">
        <dbReference type="Rhea" id="RHEA:74580"/>
    </physiologicalReaction>
</comment>
<dbReference type="PROSITE" id="PS51186">
    <property type="entry name" value="GNAT"/>
    <property type="match status" value="1"/>
</dbReference>
<feature type="domain" description="N-acetyltransferase" evidence="9">
    <location>
        <begin position="21"/>
        <end position="177"/>
    </location>
</feature>
<sequence length="440" mass="48123">MSISNISPPKPPEDPNTVTLTRLSPASHPSVISRVKEICIQAFTRESVASQITSASPTSFLPSAFAAIKDGEVVGYVCLKKYNQAKSENGGECRSAVLHTLCVDNSTRSSGIGSAIVLALKNRAIQNDLHYLLLAAALGPTQSRLITFYSRFNFRVIPDAEGASNMGEGLSNKITEEALGGLSALLMLRSGITSKEIQAGTSAKWMKCRLITRHPPSSSSSSLRPESFIYEKEGCWKFLNGGGLRSELQIGPSCGVAALYMCLSLNENSGGSKIREDLLLRGIELNLTIDGEFFSIHNLKKLIERSSASEKFPRSLIYPFPDFKDIVNIIDLNSGCTLVPFDVLGNGVTLRSGNSSHWGVISGYELNSERLYVQHSQNLKGFECEYELLKESNNQLYECGRKYKDKVAETGEMDLKGNCLLLLNSALLDDGYKNENKQII</sequence>
<dbReference type="EMBL" id="BRXW01000010">
    <property type="protein sequence ID" value="GMH99412.1"/>
    <property type="molecule type" value="Genomic_DNA"/>
</dbReference>
<keyword evidence="3" id="KW-0378">Hydrolase</keyword>
<dbReference type="InterPro" id="IPR016181">
    <property type="entry name" value="Acyl_CoA_acyltransferase"/>
</dbReference>
<evidence type="ECO:0000256" key="8">
    <source>
        <dbReference type="SAM" id="MobiDB-lite"/>
    </source>
</evidence>
<feature type="region of interest" description="Disordered" evidence="8">
    <location>
        <begin position="1"/>
        <end position="23"/>
    </location>
</feature>
<organism evidence="10 11">
    <name type="scientific">Triparma laevis f. longispina</name>
    <dbReference type="NCBI Taxonomy" id="1714387"/>
    <lineage>
        <taxon>Eukaryota</taxon>
        <taxon>Sar</taxon>
        <taxon>Stramenopiles</taxon>
        <taxon>Ochrophyta</taxon>
        <taxon>Bolidophyceae</taxon>
        <taxon>Parmales</taxon>
        <taxon>Triparmaceae</taxon>
        <taxon>Triparma</taxon>
    </lineage>
</organism>
<dbReference type="PANTHER" id="PTHR28631:SF1">
    <property type="entry name" value="ACTIN MATURATION PROTEASE"/>
    <property type="match status" value="1"/>
</dbReference>
<evidence type="ECO:0000256" key="4">
    <source>
        <dbReference type="ARBA" id="ARBA00034725"/>
    </source>
</evidence>
<evidence type="ECO:0000259" key="9">
    <source>
        <dbReference type="PROSITE" id="PS51186"/>
    </source>
</evidence>
<evidence type="ECO:0000256" key="2">
    <source>
        <dbReference type="ARBA" id="ARBA00022670"/>
    </source>
</evidence>
<dbReference type="Pfam" id="PF21646">
    <property type="entry name" value="ACTMAP-like_C"/>
    <property type="match status" value="1"/>
</dbReference>
<dbReference type="GO" id="GO:0016747">
    <property type="term" value="F:acyltransferase activity, transferring groups other than amino-acyl groups"/>
    <property type="evidence" value="ECO:0007669"/>
    <property type="project" value="InterPro"/>
</dbReference>
<dbReference type="CDD" id="cd04301">
    <property type="entry name" value="NAT_SF"/>
    <property type="match status" value="1"/>
</dbReference>
<evidence type="ECO:0000313" key="10">
    <source>
        <dbReference type="EMBL" id="GMH99412.1"/>
    </source>
</evidence>
<name>A0A9W7C548_9STRA</name>
<reference evidence="11" key="1">
    <citation type="journal article" date="2023" name="Commun. Biol.">
        <title>Genome analysis of Parmales, the sister group of diatoms, reveals the evolutionary specialization of diatoms from phago-mixotrophs to photoautotrophs.</title>
        <authorList>
            <person name="Ban H."/>
            <person name="Sato S."/>
            <person name="Yoshikawa S."/>
            <person name="Yamada K."/>
            <person name="Nakamura Y."/>
            <person name="Ichinomiya M."/>
            <person name="Sato N."/>
            <person name="Blanc-Mathieu R."/>
            <person name="Endo H."/>
            <person name="Kuwata A."/>
            <person name="Ogata H."/>
        </authorList>
    </citation>
    <scope>NUCLEOTIDE SEQUENCE [LARGE SCALE GENOMIC DNA]</scope>
    <source>
        <strain evidence="11">NIES 3700</strain>
    </source>
</reference>
<evidence type="ECO:0000256" key="6">
    <source>
        <dbReference type="ARBA" id="ARBA00034908"/>
    </source>
</evidence>
<evidence type="ECO:0000256" key="1">
    <source>
        <dbReference type="ARBA" id="ARBA00022438"/>
    </source>
</evidence>
<accession>A0A9W7C548</accession>
<gene>
    <name evidence="10" type="ORF">TrLO_g142</name>
</gene>
<dbReference type="PANTHER" id="PTHR28631">
    <property type="entry name" value="UPF0692 PROTEIN C19ORF54"/>
    <property type="match status" value="1"/>
</dbReference>
<keyword evidence="11" id="KW-1185">Reference proteome</keyword>
<dbReference type="GO" id="GO:0006508">
    <property type="term" value="P:proteolysis"/>
    <property type="evidence" value="ECO:0007669"/>
    <property type="project" value="UniProtKB-KW"/>
</dbReference>